<dbReference type="OrthoDB" id="4161589at2759"/>
<dbReference type="Gene3D" id="1.20.5.170">
    <property type="match status" value="1"/>
</dbReference>
<feature type="compositionally biased region" description="Low complexity" evidence="1">
    <location>
        <begin position="148"/>
        <end position="165"/>
    </location>
</feature>
<evidence type="ECO:0000313" key="2">
    <source>
        <dbReference type="EMBL" id="EPE04426.1"/>
    </source>
</evidence>
<feature type="region of interest" description="Disordered" evidence="1">
    <location>
        <begin position="37"/>
        <end position="56"/>
    </location>
</feature>
<dbReference type="Proteomes" id="UP000016923">
    <property type="component" value="Unassembled WGS sequence"/>
</dbReference>
<dbReference type="CDD" id="cd14688">
    <property type="entry name" value="bZIP_YAP"/>
    <property type="match status" value="1"/>
</dbReference>
<dbReference type="HOGENOM" id="CLU_030985_0_0_1"/>
<dbReference type="VEuPathDB" id="FungiDB:F503_01430"/>
<dbReference type="AlphaFoldDB" id="S3BY70"/>
<dbReference type="EMBL" id="KE148161">
    <property type="protein sequence ID" value="EPE04426.1"/>
    <property type="molecule type" value="Genomic_DNA"/>
</dbReference>
<accession>S3BY70</accession>
<dbReference type="eggNOG" id="ENOG502SMZA">
    <property type="taxonomic scope" value="Eukaryota"/>
</dbReference>
<feature type="compositionally biased region" description="Basic and acidic residues" evidence="1">
    <location>
        <begin position="98"/>
        <end position="118"/>
    </location>
</feature>
<feature type="compositionally biased region" description="Basic and acidic residues" evidence="1">
    <location>
        <begin position="37"/>
        <end position="46"/>
    </location>
</feature>
<keyword evidence="3" id="KW-1185">Reference proteome</keyword>
<evidence type="ECO:0000313" key="3">
    <source>
        <dbReference type="Proteomes" id="UP000016923"/>
    </source>
</evidence>
<evidence type="ECO:0008006" key="4">
    <source>
        <dbReference type="Google" id="ProtNLM"/>
    </source>
</evidence>
<name>S3BY70_OPHP1</name>
<organism evidence="2 3">
    <name type="scientific">Ophiostoma piceae (strain UAMH 11346)</name>
    <name type="common">Sap stain fungus</name>
    <dbReference type="NCBI Taxonomy" id="1262450"/>
    <lineage>
        <taxon>Eukaryota</taxon>
        <taxon>Fungi</taxon>
        <taxon>Dikarya</taxon>
        <taxon>Ascomycota</taxon>
        <taxon>Pezizomycotina</taxon>
        <taxon>Sordariomycetes</taxon>
        <taxon>Sordariomycetidae</taxon>
        <taxon>Ophiostomatales</taxon>
        <taxon>Ophiostomataceae</taxon>
        <taxon>Ophiostoma</taxon>
    </lineage>
</organism>
<protein>
    <recommendedName>
        <fullName evidence="4">BZIP domain-containing protein</fullName>
    </recommendedName>
</protein>
<evidence type="ECO:0000256" key="1">
    <source>
        <dbReference type="SAM" id="MobiDB-lite"/>
    </source>
</evidence>
<dbReference type="Pfam" id="PF11905">
    <property type="entry name" value="DUF3425"/>
    <property type="match status" value="1"/>
</dbReference>
<dbReference type="PANTHER" id="PTHR37012:SF6">
    <property type="entry name" value="BZIP TRANSCRIPTION FACTOR"/>
    <property type="match status" value="1"/>
</dbReference>
<dbReference type="OMA" id="VYSKWRV"/>
<feature type="compositionally biased region" description="Polar residues" evidence="1">
    <location>
        <begin position="119"/>
        <end position="136"/>
    </location>
</feature>
<proteinExistence type="predicted"/>
<dbReference type="InterPro" id="IPR021833">
    <property type="entry name" value="DUF3425"/>
</dbReference>
<gene>
    <name evidence="2" type="ORF">F503_01430</name>
</gene>
<dbReference type="PANTHER" id="PTHR37012">
    <property type="entry name" value="B-ZIP TRANSCRIPTION FACTOR (EUROFUNG)-RELATED"/>
    <property type="match status" value="1"/>
</dbReference>
<reference evidence="2 3" key="1">
    <citation type="journal article" date="2013" name="BMC Genomics">
        <title>The genome and transcriptome of the pine saprophyte Ophiostoma piceae, and a comparison with the bark beetle-associated pine pathogen Grosmannia clavigera.</title>
        <authorList>
            <person name="Haridas S."/>
            <person name="Wang Y."/>
            <person name="Lim L."/>
            <person name="Massoumi Alamouti S."/>
            <person name="Jackman S."/>
            <person name="Docking R."/>
            <person name="Robertson G."/>
            <person name="Birol I."/>
            <person name="Bohlmann J."/>
            <person name="Breuil C."/>
        </authorList>
    </citation>
    <scope>NUCLEOTIDE SEQUENCE [LARGE SCALE GENOMIC DNA]</scope>
    <source>
        <strain evidence="2 3">UAMH 11346</strain>
    </source>
</reference>
<feature type="region of interest" description="Disordered" evidence="1">
    <location>
        <begin position="91"/>
        <end position="209"/>
    </location>
</feature>
<sequence length="485" mass="54742">MPRDLAAAERKRLRDRVAQQNLRNRRQQYIQELEEKAKRCQERHGGGDGVEGGPDKDRLWIKIRQLQDENSALKERHRKLRTIMQSMRGVLEDEIDDDDRHTESSSRRGHAEAGDHNGDTFSSRDGLEGSNSQMSVDDSLPVGDDDTSPSLLSQQSSLVSSTPTVHRPAVKPTTTGAELTPWQDEGVGTPGDEATIMTPFPTYTPLPNTPPETAYSPLLDSRLWNFMDLWTNHNNMDNLLSGDMTEAASAAAASTLSSINDTVRVVPRDEPPAWSVIPMRVSSTADRDYQPWDRDMGAILDAADEPSPLELVFGSSTNFLANEVQVTLKHFFASAPERLSIGIMIYSFVKWRTKPSPERYGRLPEFVRLVPEQAKMSHSGCLDIILWGQLRANIIRNHAKYDVDKVMRKYCSSLRLRWSRDRDMLIPIKDNAARGDEPKETHRLNPDFYARYTDLSNWGLTSDFQRAYPELLEGMDWASICVDGA</sequence>